<dbReference type="Gene3D" id="3.40.50.1820">
    <property type="entry name" value="alpha/beta hydrolase"/>
    <property type="match status" value="1"/>
</dbReference>
<proteinExistence type="predicted"/>
<dbReference type="GO" id="GO:0016787">
    <property type="term" value="F:hydrolase activity"/>
    <property type="evidence" value="ECO:0007669"/>
    <property type="project" value="UniProtKB-KW"/>
</dbReference>
<sequence>MTGYPPPEPRPTVTYADCTVAVVPGFRPLHLDLHLPAGDGPFPVLLWVHGGGWVEGSRVGLPPPVAPHRFHQRFLDRGWAVADVDYRLAMEAPYPAQLLDVQSAVRWLRLYADQLKLDPSRFAALGESAGGHLAAMAGLTGTGETAIQAVVNWYGAVDILAFDDLDDPASPPALLFGGPVSGRREFVAFGNPLSRVHAGAPPVLTVHGDADQIVPPAQGQAFTEALRAVGVRADLVLVPGADHCFEGYDDIGGLIEQGIDFLDEVLPGK</sequence>
<reference evidence="3 4" key="1">
    <citation type="submission" date="2021-01" db="EMBL/GenBank/DDBJ databases">
        <title>Whole genome shotgun sequence of Catellatospora citrea NBRC 14495.</title>
        <authorList>
            <person name="Komaki H."/>
            <person name="Tamura T."/>
        </authorList>
    </citation>
    <scope>NUCLEOTIDE SEQUENCE [LARGE SCALE GENOMIC DNA]</scope>
    <source>
        <strain evidence="3 4">NBRC 14495</strain>
    </source>
</reference>
<dbReference type="InterPro" id="IPR029058">
    <property type="entry name" value="AB_hydrolase_fold"/>
</dbReference>
<dbReference type="SUPFAM" id="SSF53474">
    <property type="entry name" value="alpha/beta-Hydrolases"/>
    <property type="match status" value="1"/>
</dbReference>
<dbReference type="Pfam" id="PF20434">
    <property type="entry name" value="BD-FAE"/>
    <property type="match status" value="1"/>
</dbReference>
<gene>
    <name evidence="3" type="ORF">Cci01nite_18430</name>
</gene>
<keyword evidence="1" id="KW-0378">Hydrolase</keyword>
<evidence type="ECO:0000256" key="1">
    <source>
        <dbReference type="ARBA" id="ARBA00022801"/>
    </source>
</evidence>
<dbReference type="Proteomes" id="UP000659904">
    <property type="component" value="Unassembled WGS sequence"/>
</dbReference>
<dbReference type="InterPro" id="IPR050300">
    <property type="entry name" value="GDXG_lipolytic_enzyme"/>
</dbReference>
<dbReference type="AlphaFoldDB" id="A0A8J3K9S0"/>
<comment type="caution">
    <text evidence="3">The sequence shown here is derived from an EMBL/GenBank/DDBJ whole genome shotgun (WGS) entry which is preliminary data.</text>
</comment>
<dbReference type="InterPro" id="IPR049492">
    <property type="entry name" value="BD-FAE-like_dom"/>
</dbReference>
<evidence type="ECO:0000313" key="4">
    <source>
        <dbReference type="Proteomes" id="UP000659904"/>
    </source>
</evidence>
<dbReference type="PANTHER" id="PTHR48081">
    <property type="entry name" value="AB HYDROLASE SUPERFAMILY PROTEIN C4A8.06C"/>
    <property type="match status" value="1"/>
</dbReference>
<evidence type="ECO:0000259" key="2">
    <source>
        <dbReference type="Pfam" id="PF20434"/>
    </source>
</evidence>
<feature type="domain" description="BD-FAE-like" evidence="2">
    <location>
        <begin position="31"/>
        <end position="226"/>
    </location>
</feature>
<dbReference type="PANTHER" id="PTHR48081:SF13">
    <property type="entry name" value="ALPHA_BETA HYDROLASE"/>
    <property type="match status" value="1"/>
</dbReference>
<evidence type="ECO:0000313" key="3">
    <source>
        <dbReference type="EMBL" id="GIF96749.1"/>
    </source>
</evidence>
<accession>A0A8J3K9S0</accession>
<keyword evidence="4" id="KW-1185">Reference proteome</keyword>
<protein>
    <recommendedName>
        <fullName evidence="2">BD-FAE-like domain-containing protein</fullName>
    </recommendedName>
</protein>
<dbReference type="EMBL" id="BONH01000006">
    <property type="protein sequence ID" value="GIF96749.1"/>
    <property type="molecule type" value="Genomic_DNA"/>
</dbReference>
<dbReference type="RefSeq" id="WP_239165329.1">
    <property type="nucleotide sequence ID" value="NZ_BONH01000006.1"/>
</dbReference>
<name>A0A8J3K9S0_9ACTN</name>
<organism evidence="3 4">
    <name type="scientific">Catellatospora citrea</name>
    <dbReference type="NCBI Taxonomy" id="53366"/>
    <lineage>
        <taxon>Bacteria</taxon>
        <taxon>Bacillati</taxon>
        <taxon>Actinomycetota</taxon>
        <taxon>Actinomycetes</taxon>
        <taxon>Micromonosporales</taxon>
        <taxon>Micromonosporaceae</taxon>
        <taxon>Catellatospora</taxon>
    </lineage>
</organism>